<dbReference type="AlphaFoldDB" id="A0A1D8RDZ7"/>
<geneLocation type="chloroplast" evidence="1"/>
<sequence>MGCVDKIQLSQKLIQNFIRALLVVPNSYDMYYVAVWFKTLSYYTGQTFTTRRLLPNQAKSGLTNDFLRYFKNHIRYKLSARRKDSEDFITSTLLTPTWKYSFDNESVDMPIGKWFYEIFRTRMVSSLPSLIPSIFDKICRMHRIRIIDEICTVEDWTSRFNRAKLMDKLSDVLDFSDENPEKLNPSDYTLLIKKQLTSKNIIRGYTCRLDSVVFNFTTNRLLGSQLIEHFYD</sequence>
<reference evidence="1" key="1">
    <citation type="submission" date="2016-09" db="EMBL/GenBank/DDBJ databases">
        <title>The plastid genome of some eustigmatophyte algae harbours a bacteria-derived six-gene cluster for biosynthesis of a novel secondary metabolite.</title>
        <authorList>
            <person name="Yurchenko T."/>
            <person name="Sevcikova T."/>
            <person name="Strnad H."/>
            <person name="Butenko A."/>
            <person name="Elias M."/>
        </authorList>
    </citation>
    <scope>NUCLEOTIDE SEQUENCE</scope>
</reference>
<accession>A0A1D8RDZ7</accession>
<protein>
    <submittedName>
        <fullName evidence="1">Putative atpD ATP synthase CF1, subunit delta</fullName>
    </submittedName>
</protein>
<keyword evidence="1" id="KW-0934">Plastid</keyword>
<gene>
    <name evidence="1" type="primary">atpD</name>
</gene>
<name>A0A1D8RDZ7_9STRA</name>
<dbReference type="EMBL" id="KX839261">
    <property type="protein sequence ID" value="AOW70956.1"/>
    <property type="molecule type" value="Genomic_DNA"/>
</dbReference>
<keyword evidence="1" id="KW-0150">Chloroplast</keyword>
<organism evidence="1">
    <name type="scientific">Vischeria sp. CAUP Q 202</name>
    <dbReference type="NCBI Taxonomy" id="1805947"/>
    <lineage>
        <taxon>Eukaryota</taxon>
        <taxon>Sar</taxon>
        <taxon>Stramenopiles</taxon>
        <taxon>Ochrophyta</taxon>
        <taxon>Eustigmatophyceae</taxon>
        <taxon>Eustigmatales</taxon>
        <taxon>Chlorobotryaceae</taxon>
        <taxon>Vischeria</taxon>
    </lineage>
</organism>
<proteinExistence type="predicted"/>
<evidence type="ECO:0000313" key="1">
    <source>
        <dbReference type="EMBL" id="AOW70956.1"/>
    </source>
</evidence>